<keyword evidence="4" id="KW-0029">Amino-acid transport</keyword>
<comment type="similarity">
    <text evidence="1">Belongs to the leucine-binding protein family.</text>
</comment>
<gene>
    <name evidence="6" type="ORF">DX116_07295</name>
</gene>
<evidence type="ECO:0000256" key="2">
    <source>
        <dbReference type="ARBA" id="ARBA00022448"/>
    </source>
</evidence>
<dbReference type="Pfam" id="PF13458">
    <property type="entry name" value="Peripla_BP_6"/>
    <property type="match status" value="1"/>
</dbReference>
<dbReference type="EMBL" id="QUBR01000001">
    <property type="protein sequence ID" value="REK73349.1"/>
    <property type="molecule type" value="Genomic_DNA"/>
</dbReference>
<dbReference type="PRINTS" id="PR00337">
    <property type="entry name" value="LEUILEVALBP"/>
</dbReference>
<organism evidence="6 7">
    <name type="scientific">Aeromicrobium endophyticum</name>
    <dbReference type="NCBI Taxonomy" id="2292704"/>
    <lineage>
        <taxon>Bacteria</taxon>
        <taxon>Bacillati</taxon>
        <taxon>Actinomycetota</taxon>
        <taxon>Actinomycetes</taxon>
        <taxon>Propionibacteriales</taxon>
        <taxon>Nocardioidaceae</taxon>
        <taxon>Aeromicrobium</taxon>
    </lineage>
</organism>
<evidence type="ECO:0000313" key="7">
    <source>
        <dbReference type="Proteomes" id="UP000265581"/>
    </source>
</evidence>
<proteinExistence type="inferred from homology"/>
<dbReference type="SUPFAM" id="SSF53822">
    <property type="entry name" value="Periplasmic binding protein-like I"/>
    <property type="match status" value="1"/>
</dbReference>
<keyword evidence="7" id="KW-1185">Reference proteome</keyword>
<keyword evidence="3" id="KW-0732">Signal</keyword>
<dbReference type="InterPro" id="IPR051010">
    <property type="entry name" value="BCAA_transport"/>
</dbReference>
<name>A0A371PBP3_9ACTN</name>
<dbReference type="InterPro" id="IPR028081">
    <property type="entry name" value="Leu-bd"/>
</dbReference>
<evidence type="ECO:0000256" key="1">
    <source>
        <dbReference type="ARBA" id="ARBA00010062"/>
    </source>
</evidence>
<dbReference type="AlphaFoldDB" id="A0A371PBP3"/>
<dbReference type="PANTHER" id="PTHR30483">
    <property type="entry name" value="LEUCINE-SPECIFIC-BINDING PROTEIN"/>
    <property type="match status" value="1"/>
</dbReference>
<dbReference type="Proteomes" id="UP000265581">
    <property type="component" value="Unassembled WGS sequence"/>
</dbReference>
<evidence type="ECO:0000259" key="5">
    <source>
        <dbReference type="Pfam" id="PF13458"/>
    </source>
</evidence>
<feature type="domain" description="Leucine-binding protein" evidence="5">
    <location>
        <begin position="46"/>
        <end position="363"/>
    </location>
</feature>
<keyword evidence="2" id="KW-0813">Transport</keyword>
<evidence type="ECO:0000313" key="6">
    <source>
        <dbReference type="EMBL" id="REK73349.1"/>
    </source>
</evidence>
<evidence type="ECO:0000256" key="3">
    <source>
        <dbReference type="ARBA" id="ARBA00022729"/>
    </source>
</evidence>
<dbReference type="PANTHER" id="PTHR30483:SF38">
    <property type="entry name" value="BLR7848 PROTEIN"/>
    <property type="match status" value="1"/>
</dbReference>
<protein>
    <submittedName>
        <fullName evidence="6">ABC transporter substrate-binding protein</fullName>
    </submittedName>
</protein>
<evidence type="ECO:0000256" key="4">
    <source>
        <dbReference type="ARBA" id="ARBA00022970"/>
    </source>
</evidence>
<dbReference type="Gene3D" id="3.40.50.2300">
    <property type="match status" value="2"/>
</dbReference>
<dbReference type="GO" id="GO:0006865">
    <property type="term" value="P:amino acid transport"/>
    <property type="evidence" value="ECO:0007669"/>
    <property type="project" value="UniProtKB-KW"/>
</dbReference>
<comment type="caution">
    <text evidence="6">The sequence shown here is derived from an EMBL/GenBank/DDBJ whole genome shotgun (WGS) entry which is preliminary data.</text>
</comment>
<dbReference type="InterPro" id="IPR028082">
    <property type="entry name" value="Peripla_BP_I"/>
</dbReference>
<reference evidence="6 7" key="1">
    <citation type="submission" date="2018-08" db="EMBL/GenBank/DDBJ databases">
        <title>Aeromicrobium sp. M2KJ-4, whole genome shotgun sequence.</title>
        <authorList>
            <person name="Tuo L."/>
        </authorList>
    </citation>
    <scope>NUCLEOTIDE SEQUENCE [LARGE SCALE GENOMIC DNA]</scope>
    <source>
        <strain evidence="6 7">M2KJ-4</strain>
    </source>
</reference>
<accession>A0A371PBP3</accession>
<sequence>MISRKETGMTIFTRSKRGAAFVTGLVLLGTTAACGGGSGSGGGSGPIKVGVPLGITGPAAGTADWDRMGVELSVKQINADGGIDGRKVKAVFVDTELDPAKAVTATNRLINEEKVDLVVGPMTSDETLATLPALSRANIPSINGAGSKLDPKVAPYSFGMLLNAEYQGQKMVDYAVSEYGAKKVAVISYSGTQGKVGREAIEKQLKVKGVEESAGQEYDIPVTDLSSQVLALKKGNPDVVLAFPQTGNDTGLLVQAMRDANLDVPVVGSYATTYAGQAKAVAGPDAYKNFVSVSWPAFSACSTSDVRTEATDFIAEVKKTYGEKRTTGAAFDNIASFRDALWLLKAGIEGSKSTDAKKVTSWLAKNETAAAKKQPLVHNAYALSDDSRFLMDPDSLTLVNAGTEVVPGIIQRIDGC</sequence>
<dbReference type="InterPro" id="IPR000709">
    <property type="entry name" value="Leu_Ile_Val-bd"/>
</dbReference>
<dbReference type="PROSITE" id="PS51257">
    <property type="entry name" value="PROKAR_LIPOPROTEIN"/>
    <property type="match status" value="1"/>
</dbReference>